<dbReference type="PANTHER" id="PTHR34239:SF2">
    <property type="entry name" value="TRANSPOSABLE ELEMENT P TRANSPOSASE_THAP9 CONSERVED DOMAIN-CONTAINING PROTEIN"/>
    <property type="match status" value="1"/>
</dbReference>
<feature type="compositionally biased region" description="Acidic residues" evidence="2">
    <location>
        <begin position="68"/>
        <end position="77"/>
    </location>
</feature>
<dbReference type="SUPFAM" id="SSF47823">
    <property type="entry name" value="lambda integrase-like, N-terminal domain"/>
    <property type="match status" value="1"/>
</dbReference>
<evidence type="ECO:0000256" key="1">
    <source>
        <dbReference type="ARBA" id="ARBA00023125"/>
    </source>
</evidence>
<dbReference type="AlphaFoldDB" id="A0A9Q1HDR5"/>
<feature type="domain" description="Core-binding (CB)" evidence="3">
    <location>
        <begin position="705"/>
        <end position="779"/>
    </location>
</feature>
<dbReference type="InterPro" id="IPR043502">
    <property type="entry name" value="DNA/RNA_pol_sf"/>
</dbReference>
<comment type="caution">
    <text evidence="4">The sequence shown here is derived from an EMBL/GenBank/DDBJ whole genome shotgun (WGS) entry which is preliminary data.</text>
</comment>
<evidence type="ECO:0000256" key="2">
    <source>
        <dbReference type="SAM" id="MobiDB-lite"/>
    </source>
</evidence>
<proteinExistence type="predicted"/>
<dbReference type="EMBL" id="JAIZAY010000005">
    <property type="protein sequence ID" value="KAJ8042449.1"/>
    <property type="molecule type" value="Genomic_DNA"/>
</dbReference>
<evidence type="ECO:0000259" key="3">
    <source>
        <dbReference type="PROSITE" id="PS51900"/>
    </source>
</evidence>
<dbReference type="Proteomes" id="UP001152320">
    <property type="component" value="Chromosome 5"/>
</dbReference>
<feature type="region of interest" description="Disordered" evidence="2">
    <location>
        <begin position="66"/>
        <end position="87"/>
    </location>
</feature>
<dbReference type="OrthoDB" id="7986950at2759"/>
<evidence type="ECO:0000313" key="5">
    <source>
        <dbReference type="Proteomes" id="UP001152320"/>
    </source>
</evidence>
<gene>
    <name evidence="4" type="ORF">HOLleu_13510</name>
</gene>
<dbReference type="SUPFAM" id="SSF56672">
    <property type="entry name" value="DNA/RNA polymerases"/>
    <property type="match status" value="1"/>
</dbReference>
<dbReference type="PANTHER" id="PTHR34239">
    <property type="entry name" value="APPLE DOMAIN-CONTAINING PROTEIN"/>
    <property type="match status" value="1"/>
</dbReference>
<reference evidence="4" key="1">
    <citation type="submission" date="2021-10" db="EMBL/GenBank/DDBJ databases">
        <title>Tropical sea cucumber genome reveals ecological adaptation and Cuvierian tubules defense mechanism.</title>
        <authorList>
            <person name="Chen T."/>
        </authorList>
    </citation>
    <scope>NUCLEOTIDE SEQUENCE</scope>
    <source>
        <strain evidence="4">Nanhai2018</strain>
        <tissue evidence="4">Muscle</tissue>
    </source>
</reference>
<dbReference type="GO" id="GO:0003677">
    <property type="term" value="F:DNA binding"/>
    <property type="evidence" value="ECO:0007669"/>
    <property type="project" value="UniProtKB-KW"/>
</dbReference>
<dbReference type="Gene3D" id="1.10.150.130">
    <property type="match status" value="1"/>
</dbReference>
<dbReference type="InterPro" id="IPR044068">
    <property type="entry name" value="CB"/>
</dbReference>
<feature type="compositionally biased region" description="Basic and acidic residues" evidence="2">
    <location>
        <begin position="78"/>
        <end position="87"/>
    </location>
</feature>
<dbReference type="InterPro" id="IPR010998">
    <property type="entry name" value="Integrase_recombinase_N"/>
</dbReference>
<accession>A0A9Q1HDR5</accession>
<protein>
    <recommendedName>
        <fullName evidence="3">Core-binding (CB) domain-containing protein</fullName>
    </recommendedName>
</protein>
<dbReference type="CDD" id="cd09275">
    <property type="entry name" value="RNase_HI_RT_DIRS1"/>
    <property type="match status" value="1"/>
</dbReference>
<organism evidence="4 5">
    <name type="scientific">Holothuria leucospilota</name>
    <name type="common">Black long sea cucumber</name>
    <name type="synonym">Mertensiothuria leucospilota</name>
    <dbReference type="NCBI Taxonomy" id="206669"/>
    <lineage>
        <taxon>Eukaryota</taxon>
        <taxon>Metazoa</taxon>
        <taxon>Echinodermata</taxon>
        <taxon>Eleutherozoa</taxon>
        <taxon>Echinozoa</taxon>
        <taxon>Holothuroidea</taxon>
        <taxon>Aspidochirotacea</taxon>
        <taxon>Aspidochirotida</taxon>
        <taxon>Holothuriidae</taxon>
        <taxon>Holothuria</taxon>
    </lineage>
</organism>
<name>A0A9Q1HDR5_HOLLE</name>
<dbReference type="PROSITE" id="PS51900">
    <property type="entry name" value="CB"/>
    <property type="match status" value="1"/>
</dbReference>
<sequence>MIIALLLQRIQATNGSTGIAMSAHANEDEPSAKMADIEGAVSELSPAARSAREKCKLDVAKGARPRLEDEEGEYVEASEDRSTSVEGKSKPLGFASKFAGPLEEGAPIDSELARSITYLLSNKLEEKQMTDTAQKYLRPSNCETLLVPKVNPVIWDNLSLSSRNVDVKMQRCQKPLVKGITALIEAFKGRSAPLSEAEQDGIALLCNAVFELNIFRKELIKPELNKRYSHLCKPSVTPTQWLFGDDLQKTVKELDEQQEAVGAIRPQRARFGFHPYRQAKEVCGCWMDSQRLEAFFRGSPSNTEPASASLCQTEQISGYGQTPQQELTRELNSPLTTTNKTQSATDAAVSAETQSELRFVIHPEKSVFTPTQQIKFLGFIIDSVMMRVTLTQAKMIEIKEACQKLLTPGPCVIRSVASTIGKLVASFSGVQYGPLHYRQLEKEKIAALRSHRGHFDRPMTLSNAAKTELLWWIKNVDSSYREISKGPFSCCITTDASGSGWGATNGVAQIGGRWNSLELVRVQHNEINYLEMVAVYHALRALCRTMHNTHVLVRIDNTTAVAYLNTMGGIKSLACNEMAQVIWGWCVSRHIWLTALYLPGSQNEIADKKSREFNDNIEWMLEKQIFAQICLRFVTPNIDLFASRLNAQLSCYVAWQPDPEAEHVNTFTLNWSSEFYYIFPPFSLVGCCLQKIIGQCFKNKGLSAKATNILLSSWRPSTKAQYGGHITKWMQFCSKRDKDPLQTTAGEVVEFLTELSTTVGYSTLNTARAALSSLVTFSDGYTVGSHPLISRFFKGVFQLNPPTPRYSSIWDANILLTHLKTMSPAKNLCLKDLTLKTAMLMAMVSAQRQQTLHLFNIVDMNVDHKKFVFYVNSHLKHTRPSNFGTAVTFRAYPPDRRLCVHTYITEYLKRTKIYRKRRNHFLSVLRNRMAE</sequence>
<evidence type="ECO:0000313" key="4">
    <source>
        <dbReference type="EMBL" id="KAJ8042449.1"/>
    </source>
</evidence>
<keyword evidence="5" id="KW-1185">Reference proteome</keyword>
<keyword evidence="1" id="KW-0238">DNA-binding</keyword>